<keyword evidence="4" id="KW-0411">Iron-sulfur</keyword>
<evidence type="ECO:0000256" key="5">
    <source>
        <dbReference type="ARBA" id="ARBA00049958"/>
    </source>
</evidence>
<evidence type="ECO:0000313" key="8">
    <source>
        <dbReference type="Proteomes" id="UP000620075"/>
    </source>
</evidence>
<dbReference type="SUPFAM" id="SSF117916">
    <property type="entry name" value="Fe-S cluster assembly (FSCA) domain-like"/>
    <property type="match status" value="1"/>
</dbReference>
<proteinExistence type="predicted"/>
<sequence>MAILQRKEFDRRLQQTESLINEVEALADEEVKGRAVEAIQALLNLHGEGLERTLELIADSPKQGQALIDELGSDPVVGGLLLLHGVHPLGLEDRVLQALDKVRPYLGSHGGNVQLVGLDEGVVRLRLEGTCHGCASSAVTLKFAVEREIMEAAPDVVAIEVVDDSAERPPEGFIPLGQIKPLAPKPASTDWEVVAGVGHLESGSTKVVHVGGSAVLFCSSGEATFAYRDSCPACGASLAGGDLREAILTCAGCQARFDVKLAGRGVGNELHLEPLPLLQTDGEVRLAGAARS</sequence>
<dbReference type="PROSITE" id="PS51296">
    <property type="entry name" value="RIESKE"/>
    <property type="match status" value="1"/>
</dbReference>
<reference evidence="7 8" key="1">
    <citation type="submission" date="2020-10" db="EMBL/GenBank/DDBJ databases">
        <title>Ca. Dormibacterota MAGs.</title>
        <authorList>
            <person name="Montgomery K."/>
        </authorList>
    </citation>
    <scope>NUCLEOTIDE SEQUENCE [LARGE SCALE GENOMIC DNA]</scope>
    <source>
        <strain evidence="7">SC8811_S16_3</strain>
    </source>
</reference>
<accession>A0A934KGK7</accession>
<keyword evidence="2" id="KW-0479">Metal-binding</keyword>
<dbReference type="Pfam" id="PF01106">
    <property type="entry name" value="NifU"/>
    <property type="match status" value="1"/>
</dbReference>
<dbReference type="PANTHER" id="PTHR11178">
    <property type="entry name" value="IRON-SULFUR CLUSTER SCAFFOLD PROTEIN NFU-RELATED"/>
    <property type="match status" value="1"/>
</dbReference>
<dbReference type="GO" id="GO:0051537">
    <property type="term" value="F:2 iron, 2 sulfur cluster binding"/>
    <property type="evidence" value="ECO:0007669"/>
    <property type="project" value="UniProtKB-KW"/>
</dbReference>
<evidence type="ECO:0000259" key="6">
    <source>
        <dbReference type="PROSITE" id="PS51296"/>
    </source>
</evidence>
<keyword evidence="3" id="KW-0408">Iron</keyword>
<dbReference type="Gene3D" id="2.102.10.10">
    <property type="entry name" value="Rieske [2Fe-2S] iron-sulphur domain"/>
    <property type="match status" value="1"/>
</dbReference>
<dbReference type="RefSeq" id="WP_338178509.1">
    <property type="nucleotide sequence ID" value="NZ_JAEKNQ010000031.1"/>
</dbReference>
<evidence type="ECO:0000256" key="1">
    <source>
        <dbReference type="ARBA" id="ARBA00022714"/>
    </source>
</evidence>
<dbReference type="InterPro" id="IPR017941">
    <property type="entry name" value="Rieske_2Fe-2S"/>
</dbReference>
<feature type="domain" description="Rieske" evidence="6">
    <location>
        <begin position="191"/>
        <end position="286"/>
    </location>
</feature>
<organism evidence="7 8">
    <name type="scientific">Candidatus Dormiibacter inghamiae</name>
    <dbReference type="NCBI Taxonomy" id="3127013"/>
    <lineage>
        <taxon>Bacteria</taxon>
        <taxon>Bacillati</taxon>
        <taxon>Candidatus Dormiibacterota</taxon>
        <taxon>Candidatus Dormibacteria</taxon>
        <taxon>Candidatus Dormibacterales</taxon>
        <taxon>Candidatus Dormibacteraceae</taxon>
        <taxon>Candidatus Dormiibacter</taxon>
    </lineage>
</organism>
<comment type="function">
    <text evidence="5">May be involved in the formation or repair of [Fe-S] clusters present in iron-sulfur proteins.</text>
</comment>
<dbReference type="GO" id="GO:0005506">
    <property type="term" value="F:iron ion binding"/>
    <property type="evidence" value="ECO:0007669"/>
    <property type="project" value="InterPro"/>
</dbReference>
<dbReference type="GO" id="GO:0004497">
    <property type="term" value="F:monooxygenase activity"/>
    <property type="evidence" value="ECO:0007669"/>
    <property type="project" value="UniProtKB-ARBA"/>
</dbReference>
<dbReference type="InterPro" id="IPR034904">
    <property type="entry name" value="FSCA_dom_sf"/>
</dbReference>
<dbReference type="EMBL" id="JAEKNQ010000031">
    <property type="protein sequence ID" value="MBJ7603091.1"/>
    <property type="molecule type" value="Genomic_DNA"/>
</dbReference>
<dbReference type="GO" id="GO:0016226">
    <property type="term" value="P:iron-sulfur cluster assembly"/>
    <property type="evidence" value="ECO:0007669"/>
    <property type="project" value="InterPro"/>
</dbReference>
<dbReference type="InterPro" id="IPR001075">
    <property type="entry name" value="NIF_FeS_clus_asmbl_NifU_C"/>
</dbReference>
<gene>
    <name evidence="7" type="ORF">JF888_07885</name>
</gene>
<name>A0A934KGK7_9BACT</name>
<evidence type="ECO:0000256" key="3">
    <source>
        <dbReference type="ARBA" id="ARBA00023004"/>
    </source>
</evidence>
<protein>
    <submittedName>
        <fullName evidence="7">NifU family protein</fullName>
    </submittedName>
</protein>
<dbReference type="Pfam" id="PF00355">
    <property type="entry name" value="Rieske"/>
    <property type="match status" value="1"/>
</dbReference>
<evidence type="ECO:0000313" key="7">
    <source>
        <dbReference type="EMBL" id="MBJ7603091.1"/>
    </source>
</evidence>
<dbReference type="GO" id="GO:0016705">
    <property type="term" value="F:oxidoreductase activity, acting on paired donors, with incorporation or reduction of molecular oxygen"/>
    <property type="evidence" value="ECO:0007669"/>
    <property type="project" value="UniProtKB-ARBA"/>
</dbReference>
<dbReference type="Gene3D" id="3.30.300.130">
    <property type="entry name" value="Fe-S cluster assembly (FSCA)"/>
    <property type="match status" value="1"/>
</dbReference>
<dbReference type="SUPFAM" id="SSF50022">
    <property type="entry name" value="ISP domain"/>
    <property type="match status" value="1"/>
</dbReference>
<keyword evidence="1" id="KW-0001">2Fe-2S</keyword>
<dbReference type="InterPro" id="IPR036922">
    <property type="entry name" value="Rieske_2Fe-2S_sf"/>
</dbReference>
<evidence type="ECO:0000256" key="4">
    <source>
        <dbReference type="ARBA" id="ARBA00023014"/>
    </source>
</evidence>
<evidence type="ECO:0000256" key="2">
    <source>
        <dbReference type="ARBA" id="ARBA00022723"/>
    </source>
</evidence>
<comment type="caution">
    <text evidence="7">The sequence shown here is derived from an EMBL/GenBank/DDBJ whole genome shotgun (WGS) entry which is preliminary data.</text>
</comment>
<dbReference type="AlphaFoldDB" id="A0A934KGK7"/>
<dbReference type="Proteomes" id="UP000620075">
    <property type="component" value="Unassembled WGS sequence"/>
</dbReference>